<keyword evidence="4" id="KW-1185">Reference proteome</keyword>
<gene>
    <name evidence="3" type="ORF">FA13DRAFT_830119</name>
</gene>
<dbReference type="OrthoDB" id="2441380at2759"/>
<keyword evidence="2" id="KW-0472">Membrane</keyword>
<name>A0A4Y7T3G3_COPMI</name>
<dbReference type="STRING" id="71717.A0A4Y7T3G3"/>
<dbReference type="Gene3D" id="2.30.60.10">
    <property type="entry name" value="Cyanovirin-N"/>
    <property type="match status" value="1"/>
</dbReference>
<dbReference type="Proteomes" id="UP000298030">
    <property type="component" value="Unassembled WGS sequence"/>
</dbReference>
<proteinExistence type="predicted"/>
<dbReference type="AlphaFoldDB" id="A0A4Y7T3G3"/>
<dbReference type="PANTHER" id="PTHR42076:SF1">
    <property type="entry name" value="CYANOVIRIN-N DOMAIN-CONTAINING PROTEIN"/>
    <property type="match status" value="1"/>
</dbReference>
<protein>
    <submittedName>
        <fullName evidence="3">Uncharacterized protein</fullName>
    </submittedName>
</protein>
<accession>A0A4Y7T3G3</accession>
<reference evidence="3 4" key="1">
    <citation type="journal article" date="2019" name="Nat. Ecol. Evol.">
        <title>Megaphylogeny resolves global patterns of mushroom evolution.</title>
        <authorList>
            <person name="Varga T."/>
            <person name="Krizsan K."/>
            <person name="Foldi C."/>
            <person name="Dima B."/>
            <person name="Sanchez-Garcia M."/>
            <person name="Sanchez-Ramirez S."/>
            <person name="Szollosi G.J."/>
            <person name="Szarkandi J.G."/>
            <person name="Papp V."/>
            <person name="Albert L."/>
            <person name="Andreopoulos W."/>
            <person name="Angelini C."/>
            <person name="Antonin V."/>
            <person name="Barry K.W."/>
            <person name="Bougher N.L."/>
            <person name="Buchanan P."/>
            <person name="Buyck B."/>
            <person name="Bense V."/>
            <person name="Catcheside P."/>
            <person name="Chovatia M."/>
            <person name="Cooper J."/>
            <person name="Damon W."/>
            <person name="Desjardin D."/>
            <person name="Finy P."/>
            <person name="Geml J."/>
            <person name="Haridas S."/>
            <person name="Hughes K."/>
            <person name="Justo A."/>
            <person name="Karasinski D."/>
            <person name="Kautmanova I."/>
            <person name="Kiss B."/>
            <person name="Kocsube S."/>
            <person name="Kotiranta H."/>
            <person name="LaButti K.M."/>
            <person name="Lechner B.E."/>
            <person name="Liimatainen K."/>
            <person name="Lipzen A."/>
            <person name="Lukacs Z."/>
            <person name="Mihaltcheva S."/>
            <person name="Morgado L.N."/>
            <person name="Niskanen T."/>
            <person name="Noordeloos M.E."/>
            <person name="Ohm R.A."/>
            <person name="Ortiz-Santana B."/>
            <person name="Ovrebo C."/>
            <person name="Racz N."/>
            <person name="Riley R."/>
            <person name="Savchenko A."/>
            <person name="Shiryaev A."/>
            <person name="Soop K."/>
            <person name="Spirin V."/>
            <person name="Szebenyi C."/>
            <person name="Tomsovsky M."/>
            <person name="Tulloss R.E."/>
            <person name="Uehling J."/>
            <person name="Grigoriev I.V."/>
            <person name="Vagvolgyi C."/>
            <person name="Papp T."/>
            <person name="Martin F.M."/>
            <person name="Miettinen O."/>
            <person name="Hibbett D.S."/>
            <person name="Nagy L.G."/>
        </authorList>
    </citation>
    <scope>NUCLEOTIDE SEQUENCE [LARGE SCALE GENOMIC DNA]</scope>
    <source>
        <strain evidence="3 4">FP101781</strain>
    </source>
</reference>
<dbReference type="PANTHER" id="PTHR42076">
    <property type="entry name" value="CYANOVIRIN-N HOMOLOG"/>
    <property type="match status" value="1"/>
</dbReference>
<organism evidence="3 4">
    <name type="scientific">Coprinellus micaceus</name>
    <name type="common">Glistening ink-cap mushroom</name>
    <name type="synonym">Coprinus micaceus</name>
    <dbReference type="NCBI Taxonomy" id="71717"/>
    <lineage>
        <taxon>Eukaryota</taxon>
        <taxon>Fungi</taxon>
        <taxon>Dikarya</taxon>
        <taxon>Basidiomycota</taxon>
        <taxon>Agaricomycotina</taxon>
        <taxon>Agaricomycetes</taxon>
        <taxon>Agaricomycetidae</taxon>
        <taxon>Agaricales</taxon>
        <taxon>Agaricineae</taxon>
        <taxon>Psathyrellaceae</taxon>
        <taxon>Coprinellus</taxon>
    </lineage>
</organism>
<evidence type="ECO:0000313" key="4">
    <source>
        <dbReference type="Proteomes" id="UP000298030"/>
    </source>
</evidence>
<keyword evidence="2" id="KW-1133">Transmembrane helix</keyword>
<comment type="caution">
    <text evidence="3">The sequence shown here is derived from an EMBL/GenBank/DDBJ whole genome shotgun (WGS) entry which is preliminary data.</text>
</comment>
<feature type="region of interest" description="Disordered" evidence="1">
    <location>
        <begin position="329"/>
        <end position="363"/>
    </location>
</feature>
<sequence length="363" mass="39922">MQKDARMPRLLRKETLQGLQKARETLQWRASNSQEKSQNSCCSIHEDAGLEAALKLLADEADRLFNSVLPGAASVGGTPYRHICRLRAHRFLSELYSKVDLNHHYANNGGKFSSGGTGFKTAGRRFALERGESSLMLTGELYTSGKWVNAKIDLLPCILVRGGRFVFEQHDHAWGRDGWLTKVAERIPIVGYIIAALHLAKGNRDHALRASARCTSSTTVTAAALAGAWVMGALGGFVAAGLSTPLAMLVRSHIAKNIEDPGLRAEFEEVTVKRALFDSIKKCYRRRIRIHLCSLAREGGIHCGPGDVGWGWLNNGAHRNIRPVSPERKRIGSQRVDLPRHPARHEQEHLNSTSALLAASGHP</sequence>
<dbReference type="InterPro" id="IPR036673">
    <property type="entry name" value="Cyanovirin-N_sf"/>
</dbReference>
<feature type="compositionally biased region" description="Basic and acidic residues" evidence="1">
    <location>
        <begin position="337"/>
        <end position="349"/>
    </location>
</feature>
<evidence type="ECO:0000313" key="3">
    <source>
        <dbReference type="EMBL" id="TEB28099.1"/>
    </source>
</evidence>
<dbReference type="EMBL" id="QPFP01000035">
    <property type="protein sequence ID" value="TEB28099.1"/>
    <property type="molecule type" value="Genomic_DNA"/>
</dbReference>
<keyword evidence="2" id="KW-0812">Transmembrane</keyword>
<feature type="transmembrane region" description="Helical" evidence="2">
    <location>
        <begin position="220"/>
        <end position="242"/>
    </location>
</feature>
<evidence type="ECO:0000256" key="1">
    <source>
        <dbReference type="SAM" id="MobiDB-lite"/>
    </source>
</evidence>
<dbReference type="SUPFAM" id="SSF51322">
    <property type="entry name" value="Cyanovirin-N"/>
    <property type="match status" value="1"/>
</dbReference>
<evidence type="ECO:0000256" key="2">
    <source>
        <dbReference type="SAM" id="Phobius"/>
    </source>
</evidence>